<protein>
    <submittedName>
        <fullName evidence="3">Uncharacterized protein</fullName>
    </submittedName>
</protein>
<evidence type="ECO:0000256" key="2">
    <source>
        <dbReference type="SAM" id="Phobius"/>
    </source>
</evidence>
<keyword evidence="2" id="KW-0472">Membrane</keyword>
<dbReference type="AlphaFoldDB" id="A0A7M7NKX9"/>
<reference evidence="4" key="1">
    <citation type="submission" date="2015-02" db="EMBL/GenBank/DDBJ databases">
        <title>Genome sequencing for Strongylocentrotus purpuratus.</title>
        <authorList>
            <person name="Murali S."/>
            <person name="Liu Y."/>
            <person name="Vee V."/>
            <person name="English A."/>
            <person name="Wang M."/>
            <person name="Skinner E."/>
            <person name="Han Y."/>
            <person name="Muzny D.M."/>
            <person name="Worley K.C."/>
            <person name="Gibbs R.A."/>
        </authorList>
    </citation>
    <scope>NUCLEOTIDE SEQUENCE</scope>
</reference>
<accession>A0A7M7NKX9</accession>
<sequence length="233" mass="26253">MKEKEQDREGSRPKYERDDKEHGLITGKPPNQDHGQPKNKRPPPDPANFEHNGDPPPLDHNNNADVVERDIGVEQFSMPKSLISELDEKLSRPTSLSSKDGQVPLPDVEGDIMQAVEMSTTDLSGSGEQFSMPKSLTSQLDKILFCPFQASRSSNRVSRRYLSCIKFTRASGVQCGRELQKLRMEVDCLKANADKRGTVPWQIYVYDDLKKTLVGFMACLIITIVVGYVMQLW</sequence>
<evidence type="ECO:0000256" key="1">
    <source>
        <dbReference type="SAM" id="MobiDB-lite"/>
    </source>
</evidence>
<name>A0A7M7NKX9_STRPU</name>
<keyword evidence="2" id="KW-0812">Transmembrane</keyword>
<feature type="region of interest" description="Disordered" evidence="1">
    <location>
        <begin position="87"/>
        <end position="106"/>
    </location>
</feature>
<organism evidence="3 4">
    <name type="scientific">Strongylocentrotus purpuratus</name>
    <name type="common">Purple sea urchin</name>
    <dbReference type="NCBI Taxonomy" id="7668"/>
    <lineage>
        <taxon>Eukaryota</taxon>
        <taxon>Metazoa</taxon>
        <taxon>Echinodermata</taxon>
        <taxon>Eleutherozoa</taxon>
        <taxon>Echinozoa</taxon>
        <taxon>Echinoidea</taxon>
        <taxon>Euechinoidea</taxon>
        <taxon>Echinacea</taxon>
        <taxon>Camarodonta</taxon>
        <taxon>Echinidea</taxon>
        <taxon>Strongylocentrotidae</taxon>
        <taxon>Strongylocentrotus</taxon>
    </lineage>
</organism>
<evidence type="ECO:0000313" key="4">
    <source>
        <dbReference type="Proteomes" id="UP000007110"/>
    </source>
</evidence>
<dbReference type="RefSeq" id="XP_030837151.1">
    <property type="nucleotide sequence ID" value="XM_030981291.1"/>
</dbReference>
<keyword evidence="2" id="KW-1133">Transmembrane helix</keyword>
<dbReference type="InParanoid" id="A0A7M7NKX9"/>
<proteinExistence type="predicted"/>
<feature type="compositionally biased region" description="Basic and acidic residues" evidence="1">
    <location>
        <begin position="1"/>
        <end position="23"/>
    </location>
</feature>
<feature type="transmembrane region" description="Helical" evidence="2">
    <location>
        <begin position="212"/>
        <end position="230"/>
    </location>
</feature>
<dbReference type="Proteomes" id="UP000007110">
    <property type="component" value="Unassembled WGS sequence"/>
</dbReference>
<dbReference type="GeneID" id="115922366"/>
<dbReference type="KEGG" id="spu:115922366"/>
<dbReference type="EnsemblMetazoa" id="XM_030981291">
    <property type="protein sequence ID" value="XP_030837151"/>
    <property type="gene ID" value="LOC115922366"/>
</dbReference>
<keyword evidence="4" id="KW-1185">Reference proteome</keyword>
<feature type="region of interest" description="Disordered" evidence="1">
    <location>
        <begin position="1"/>
        <end position="64"/>
    </location>
</feature>
<reference evidence="3" key="2">
    <citation type="submission" date="2021-01" db="UniProtKB">
        <authorList>
            <consortium name="EnsemblMetazoa"/>
        </authorList>
    </citation>
    <scope>IDENTIFICATION</scope>
</reference>
<evidence type="ECO:0000313" key="3">
    <source>
        <dbReference type="EnsemblMetazoa" id="XP_030837151"/>
    </source>
</evidence>